<feature type="repeat" description="ANK" evidence="3">
    <location>
        <begin position="847"/>
        <end position="880"/>
    </location>
</feature>
<dbReference type="PROSITE" id="PS50297">
    <property type="entry name" value="ANK_REP_REGION"/>
    <property type="match status" value="10"/>
</dbReference>
<dbReference type="InterPro" id="IPR002110">
    <property type="entry name" value="Ankyrin_rpt"/>
</dbReference>
<feature type="repeat" description="ANK" evidence="3">
    <location>
        <begin position="1155"/>
        <end position="1187"/>
    </location>
</feature>
<dbReference type="HOGENOM" id="CLU_001887_1_0_1"/>
<dbReference type="Gene3D" id="1.25.40.20">
    <property type="entry name" value="Ankyrin repeat-containing domain"/>
    <property type="match status" value="5"/>
</dbReference>
<gene>
    <name evidence="5" type="ORF">CGGC5_10105</name>
</gene>
<accession>L2FTF2</accession>
<evidence type="ECO:0000256" key="4">
    <source>
        <dbReference type="SAM" id="MobiDB-lite"/>
    </source>
</evidence>
<proteinExistence type="predicted"/>
<evidence type="ECO:0000256" key="2">
    <source>
        <dbReference type="ARBA" id="ARBA00023043"/>
    </source>
</evidence>
<keyword evidence="1" id="KW-0677">Repeat</keyword>
<dbReference type="EMBL" id="KB020859">
    <property type="protein sequence ID" value="ELA29430.1"/>
    <property type="molecule type" value="Genomic_DNA"/>
</dbReference>
<feature type="repeat" description="ANK" evidence="3">
    <location>
        <begin position="1048"/>
        <end position="1080"/>
    </location>
</feature>
<dbReference type="SUPFAM" id="SSF48403">
    <property type="entry name" value="Ankyrin repeat"/>
    <property type="match status" value="2"/>
</dbReference>
<dbReference type="PANTHER" id="PTHR24198:SF165">
    <property type="entry name" value="ANKYRIN REPEAT-CONTAINING PROTEIN-RELATED"/>
    <property type="match status" value="1"/>
</dbReference>
<protein>
    <submittedName>
        <fullName evidence="5">Ankyrin repeat protein</fullName>
    </submittedName>
</protein>
<feature type="repeat" description="ANK" evidence="3">
    <location>
        <begin position="982"/>
        <end position="1014"/>
    </location>
</feature>
<feature type="repeat" description="ANK" evidence="3">
    <location>
        <begin position="1089"/>
        <end position="1121"/>
    </location>
</feature>
<feature type="repeat" description="ANK" evidence="3">
    <location>
        <begin position="950"/>
        <end position="982"/>
    </location>
</feature>
<name>L2FTF2_COLFN</name>
<keyword evidence="2 3" id="KW-0040">ANK repeat</keyword>
<dbReference type="PRINTS" id="PR01415">
    <property type="entry name" value="ANKYRIN"/>
</dbReference>
<dbReference type="AlphaFoldDB" id="L2FTF2"/>
<feature type="repeat" description="ANK" evidence="3">
    <location>
        <begin position="782"/>
        <end position="814"/>
    </location>
</feature>
<dbReference type="PROSITE" id="PS50088">
    <property type="entry name" value="ANK_REPEAT"/>
    <property type="match status" value="10"/>
</dbReference>
<dbReference type="InterPro" id="IPR036770">
    <property type="entry name" value="Ankyrin_rpt-contain_sf"/>
</dbReference>
<dbReference type="STRING" id="1213859.L2FTF2"/>
<dbReference type="SMART" id="SM00248">
    <property type="entry name" value="ANK"/>
    <property type="match status" value="12"/>
</dbReference>
<feature type="region of interest" description="Disordered" evidence="4">
    <location>
        <begin position="117"/>
        <end position="142"/>
    </location>
</feature>
<organism evidence="5">
    <name type="scientific">Colletotrichum fructicola (strain Nara gc5)</name>
    <name type="common">Anthracnose fungus</name>
    <name type="synonym">Colletotrichum gloeosporioides (strain Nara gc5)</name>
    <dbReference type="NCBI Taxonomy" id="1213859"/>
    <lineage>
        <taxon>Eukaryota</taxon>
        <taxon>Fungi</taxon>
        <taxon>Dikarya</taxon>
        <taxon>Ascomycota</taxon>
        <taxon>Pezizomycotina</taxon>
        <taxon>Sordariomycetes</taxon>
        <taxon>Hypocreomycetidae</taxon>
        <taxon>Glomerellales</taxon>
        <taxon>Glomerellaceae</taxon>
        <taxon>Colletotrichum</taxon>
        <taxon>Colletotrichum gloeosporioides species complex</taxon>
    </lineage>
</organism>
<sequence length="1243" mass="136924">MTGFILQFVGLRGLHWSASIAQLGAVFLMVCLKAWVRRGLATPPEAESLPSGYELDWFAKTLGKADQAPWNDNAKYGPSFGASSSAEDASESLGANGCVGEWKIASSGGVYFGREKQLASSDSPSGKQDRTPDKTLCQGDAETTGSCIPGSSALSAEEVLNIRKNLGHLSEWRGPASAEAVCLARAIEIAMDTLVGLSPMTSTSKKSTSKASATIDPASGEMFFWSLEANYGGSDCHSVNFQLYRQANGKWKAYANEYEAALSLWLSSIKDEKKVKDEKDINDEKKTAAGLPRYNGVTENPINKRDDVRLRMEESKGKQSLRLLGFHTQALHQDLQWWLPKDLYRIFELRQLQARPDGVSDAESILEMEAHRTIGYGRQKWIQTYVPGTSGEAESPQNLSLFSRKSLLDETEDHGEHVCESGTILAAESYASLPLLFAQHIFSAFMHAVASWDGPKELFQSVADVQPNTSGSSINWKSFTLQNATLSTMIREIESTGLGSLEDIYLSVLPPLSQNQKLPRADDAIIKLAREQARQHELLQHWQEATRIYLWLLQTANIFGGQEIVTKATAVVVEYLRQVSSTVDLRKAKDWLLERRVLEQATEDVAKELNKYDNRDIMLSLMILYEERGYLEKRPEACEQKTKDRSCRDVALSDTSPEGNNRHPTAFSFINLQKTSARHREAADEVETSNRGRLDAKDIHHWTPLHELGRTGHRYGIGMNTFEEGTQESGGISPRDLLDWTPLHHACSFIDGMEGSIEGGERESIIYQLIHEGADINAQGRDGMTPLHCASIEGNSRAVAILIEAGANVDIQDASGTTPLLWAAYKGWEDIAKNLWEVANKRRRDIEGRTVLHLAALSGQTPIVRWLVVDQGVEKEAQDSRMRRPLHWAVQNGHEEVAALLIEQKADKEAQDSYGFGSSRPLHYAAVRGYEQLIALLVDEGAEIEARGEQGLTPLHFAAAEGYVKAAEMLLKKGANIEAKLGLTTALLLAAKKGQAAVVALLIHQGAERDVVDKIGETPLHKAATSGSTETVVCLIQEGADIEAKSKNGETPLHIAIEWKNDEIVHLLLRLGSNIEALGTPTHDWGGGYQLTPLHYAALFGCERSARMLKDAGANTDVSDDTQPSRLSLAIKHGQTDIAKQFIEDGSCVHQKTLDGCTLLHYAVTNGDIKSLRLLLENGADKQVKDNEGRTALQKAFDMRQKTVEGEETESWLWAVNLVSITRTVEDFDAIISLLQEGEQAGS</sequence>
<reference evidence="5" key="1">
    <citation type="submission" date="2012-08" db="EMBL/GenBank/DDBJ databases">
        <title>Genome analysis of Colletotrichum orbiculare and Colletotrichum fructicola.</title>
        <authorList>
            <person name="Gan P.H.P."/>
            <person name="Ikeda K."/>
            <person name="Irieda H."/>
            <person name="Narusaka M."/>
            <person name="O'Connell R.J."/>
            <person name="Narusaka Y."/>
            <person name="Takano Y."/>
            <person name="Kubo Y."/>
            <person name="Shirasu K."/>
        </authorList>
    </citation>
    <scope>NUCLEOTIDE SEQUENCE</scope>
    <source>
        <strain evidence="5">Nara gc5</strain>
    </source>
</reference>
<evidence type="ECO:0000256" key="1">
    <source>
        <dbReference type="ARBA" id="ARBA00022737"/>
    </source>
</evidence>
<evidence type="ECO:0000313" key="5">
    <source>
        <dbReference type="EMBL" id="ELA29430.1"/>
    </source>
</evidence>
<feature type="repeat" description="ANK" evidence="3">
    <location>
        <begin position="881"/>
        <end position="913"/>
    </location>
</feature>
<evidence type="ECO:0000256" key="3">
    <source>
        <dbReference type="PROSITE-ProRule" id="PRU00023"/>
    </source>
</evidence>
<dbReference type="PANTHER" id="PTHR24198">
    <property type="entry name" value="ANKYRIN REPEAT AND PROTEIN KINASE DOMAIN-CONTAINING PROTEIN"/>
    <property type="match status" value="1"/>
</dbReference>
<dbReference type="Pfam" id="PF12796">
    <property type="entry name" value="Ank_2"/>
    <property type="match status" value="5"/>
</dbReference>
<dbReference type="Pfam" id="PF00023">
    <property type="entry name" value="Ank"/>
    <property type="match status" value="1"/>
</dbReference>
<feature type="repeat" description="ANK" evidence="3">
    <location>
        <begin position="1015"/>
        <end position="1047"/>
    </location>
</feature>
<feature type="repeat" description="ANK" evidence="3">
    <location>
        <begin position="917"/>
        <end position="949"/>
    </location>
</feature>